<feature type="transmembrane region" description="Helical" evidence="1">
    <location>
        <begin position="323"/>
        <end position="345"/>
    </location>
</feature>
<feature type="non-terminal residue" evidence="2">
    <location>
        <position position="1"/>
    </location>
</feature>
<keyword evidence="1" id="KW-0812">Transmembrane</keyword>
<protein>
    <recommendedName>
        <fullName evidence="3">Guanylate cyclase domain-containing protein</fullName>
    </recommendedName>
</protein>
<evidence type="ECO:0000313" key="2">
    <source>
        <dbReference type="EMBL" id="SVC29248.1"/>
    </source>
</evidence>
<sequence length="410" mass="47379">TETLMSAQSMVEGYWVRFAVRNNLATSSIGLMHSFNREKKFFVKNSLGVTEYPYWKRGVHKYLDEGRIGAQYRIVLPQNEETIIYDFFRSKPFDRTRGMGGTGKGLDRIMLGLWGEIQAKENLRVLGSVAFLTPVLLFGFYYFFMYLVSGGNYLWISLILFQVSVIILFSYLLRTIAIDFKFINSEMRLVFLGLLFLLMIQFFRKALNLRADFPRINKLFLLGICFFGFIIILNFITSLSWPHEEQMNLIKYPPDSLGPGIIKPYQIFIPFGILLLLSILLSFISWRKGNSASGYLCLSFMLPFLAVPLAGVVYLIFREHFYLIMPSATGFLLLSMFVTFGFSVAQNMNDLKRLALEQQMRLTEAYQRFVPEQLLSNLEKESILDVRLGDQVQKEMSILFSDIRSFTTLS</sequence>
<accession>A0A382KX91</accession>
<feature type="transmembrane region" description="Helical" evidence="1">
    <location>
        <begin position="295"/>
        <end position="317"/>
    </location>
</feature>
<name>A0A382KX91_9ZZZZ</name>
<reference evidence="2" key="1">
    <citation type="submission" date="2018-05" db="EMBL/GenBank/DDBJ databases">
        <authorList>
            <person name="Lanie J.A."/>
            <person name="Ng W.-L."/>
            <person name="Kazmierczak K.M."/>
            <person name="Andrzejewski T.M."/>
            <person name="Davidsen T.M."/>
            <person name="Wayne K.J."/>
            <person name="Tettelin H."/>
            <person name="Glass J.I."/>
            <person name="Rusch D."/>
            <person name="Podicherti R."/>
            <person name="Tsui H.-C.T."/>
            <person name="Winkler M.E."/>
        </authorList>
    </citation>
    <scope>NUCLEOTIDE SEQUENCE</scope>
</reference>
<feature type="transmembrane region" description="Helical" evidence="1">
    <location>
        <begin position="125"/>
        <end position="144"/>
    </location>
</feature>
<feature type="transmembrane region" description="Helical" evidence="1">
    <location>
        <begin position="219"/>
        <end position="241"/>
    </location>
</feature>
<evidence type="ECO:0008006" key="3">
    <source>
        <dbReference type="Google" id="ProtNLM"/>
    </source>
</evidence>
<dbReference type="EMBL" id="UINC01083487">
    <property type="protein sequence ID" value="SVC29248.1"/>
    <property type="molecule type" value="Genomic_DNA"/>
</dbReference>
<keyword evidence="1" id="KW-1133">Transmembrane helix</keyword>
<evidence type="ECO:0000256" key="1">
    <source>
        <dbReference type="SAM" id="Phobius"/>
    </source>
</evidence>
<organism evidence="2">
    <name type="scientific">marine metagenome</name>
    <dbReference type="NCBI Taxonomy" id="408172"/>
    <lineage>
        <taxon>unclassified sequences</taxon>
        <taxon>metagenomes</taxon>
        <taxon>ecological metagenomes</taxon>
    </lineage>
</organism>
<proteinExistence type="predicted"/>
<gene>
    <name evidence="2" type="ORF">METZ01_LOCUS282102</name>
</gene>
<feature type="transmembrane region" description="Helical" evidence="1">
    <location>
        <begin position="261"/>
        <end position="283"/>
    </location>
</feature>
<feature type="non-terminal residue" evidence="2">
    <location>
        <position position="410"/>
    </location>
</feature>
<dbReference type="AlphaFoldDB" id="A0A382KX91"/>
<feature type="transmembrane region" description="Helical" evidence="1">
    <location>
        <begin position="153"/>
        <end position="177"/>
    </location>
</feature>
<keyword evidence="1" id="KW-0472">Membrane</keyword>
<feature type="transmembrane region" description="Helical" evidence="1">
    <location>
        <begin position="189"/>
        <end position="207"/>
    </location>
</feature>